<evidence type="ECO:0000313" key="1">
    <source>
        <dbReference type="EMBL" id="SDR62583.1"/>
    </source>
</evidence>
<dbReference type="AlphaFoldDB" id="A0A1H1KJV7"/>
<dbReference type="EMBL" id="FNKX01000005">
    <property type="protein sequence ID" value="SDR62583.1"/>
    <property type="molecule type" value="Genomic_DNA"/>
</dbReference>
<dbReference type="RefSeq" id="WP_176078985.1">
    <property type="nucleotide sequence ID" value="NZ_FNKX01000005.1"/>
</dbReference>
<dbReference type="Proteomes" id="UP000199365">
    <property type="component" value="Unassembled WGS sequence"/>
</dbReference>
<keyword evidence="2" id="KW-1185">Reference proteome</keyword>
<accession>A0A1H1KJV7</accession>
<proteinExistence type="predicted"/>
<gene>
    <name evidence="1" type="ORF">SAMN05445850_8282</name>
</gene>
<name>A0A1H1KJV7_9BURK</name>
<protein>
    <submittedName>
        <fullName evidence="1">Transposase</fullName>
    </submittedName>
</protein>
<reference evidence="2" key="1">
    <citation type="submission" date="2016-10" db="EMBL/GenBank/DDBJ databases">
        <authorList>
            <person name="Varghese N."/>
            <person name="Submissions S."/>
        </authorList>
    </citation>
    <scope>NUCLEOTIDE SEQUENCE [LARGE SCALE GENOMIC DNA]</scope>
    <source>
        <strain evidence="2">DUS833</strain>
    </source>
</reference>
<sequence>MDTPGMTRSGQDVKVVGSLYVAFELGDRSWKLCLGDGVRSPSGCTVAAGNTAAVLKAIARAKVRCRLPDDAPVRNCYEAGRDGFWLHRWASAQPISNREVDPVRRIDLQLSSMRCGTSR</sequence>
<evidence type="ECO:0000313" key="2">
    <source>
        <dbReference type="Proteomes" id="UP000199365"/>
    </source>
</evidence>
<organism evidence="1 2">
    <name type="scientific">Paraburkholderia tuberum</name>
    <dbReference type="NCBI Taxonomy" id="157910"/>
    <lineage>
        <taxon>Bacteria</taxon>
        <taxon>Pseudomonadati</taxon>
        <taxon>Pseudomonadota</taxon>
        <taxon>Betaproteobacteria</taxon>
        <taxon>Burkholderiales</taxon>
        <taxon>Burkholderiaceae</taxon>
        <taxon>Paraburkholderia</taxon>
    </lineage>
</organism>